<feature type="transmembrane region" description="Helical" evidence="1">
    <location>
        <begin position="21"/>
        <end position="43"/>
    </location>
</feature>
<keyword evidence="1" id="KW-0812">Transmembrane</keyword>
<dbReference type="EMBL" id="KV417687">
    <property type="protein sequence ID" value="KZP10063.1"/>
    <property type="molecule type" value="Genomic_DNA"/>
</dbReference>
<sequence length="111" mass="12711">MELLRQGKQGTRETGRILTDIYFSQTFSVGTHWSSRIVYAVWGRRMAFLAGMVTGHEIVLFEGRGMGVIWMLMHVLTVLLVGRGGDRRVDKLCTYREVRLFVVVHDLGRLV</sequence>
<accession>A0A165YYW8</accession>
<organism evidence="2 3">
    <name type="scientific">Athelia psychrophila</name>
    <dbReference type="NCBI Taxonomy" id="1759441"/>
    <lineage>
        <taxon>Eukaryota</taxon>
        <taxon>Fungi</taxon>
        <taxon>Dikarya</taxon>
        <taxon>Basidiomycota</taxon>
        <taxon>Agaricomycotina</taxon>
        <taxon>Agaricomycetes</taxon>
        <taxon>Agaricomycetidae</taxon>
        <taxon>Atheliales</taxon>
        <taxon>Atheliaceae</taxon>
        <taxon>Athelia</taxon>
    </lineage>
</organism>
<dbReference type="Proteomes" id="UP000076532">
    <property type="component" value="Unassembled WGS sequence"/>
</dbReference>
<evidence type="ECO:0000256" key="1">
    <source>
        <dbReference type="SAM" id="Phobius"/>
    </source>
</evidence>
<gene>
    <name evidence="2" type="ORF">FIBSPDRAFT_873021</name>
</gene>
<feature type="transmembrane region" description="Helical" evidence="1">
    <location>
        <begin position="63"/>
        <end position="82"/>
    </location>
</feature>
<reference evidence="2 3" key="1">
    <citation type="journal article" date="2016" name="Mol. Biol. Evol.">
        <title>Comparative Genomics of Early-Diverging Mushroom-Forming Fungi Provides Insights into the Origins of Lignocellulose Decay Capabilities.</title>
        <authorList>
            <person name="Nagy L.G."/>
            <person name="Riley R."/>
            <person name="Tritt A."/>
            <person name="Adam C."/>
            <person name="Daum C."/>
            <person name="Floudas D."/>
            <person name="Sun H."/>
            <person name="Yadav J.S."/>
            <person name="Pangilinan J."/>
            <person name="Larsson K.H."/>
            <person name="Matsuura K."/>
            <person name="Barry K."/>
            <person name="Labutti K."/>
            <person name="Kuo R."/>
            <person name="Ohm R.A."/>
            <person name="Bhattacharya S.S."/>
            <person name="Shirouzu T."/>
            <person name="Yoshinaga Y."/>
            <person name="Martin F.M."/>
            <person name="Grigoriev I.V."/>
            <person name="Hibbett D.S."/>
        </authorList>
    </citation>
    <scope>NUCLEOTIDE SEQUENCE [LARGE SCALE GENOMIC DNA]</scope>
    <source>
        <strain evidence="2 3">CBS 109695</strain>
    </source>
</reference>
<keyword evidence="1" id="KW-0472">Membrane</keyword>
<evidence type="ECO:0000313" key="2">
    <source>
        <dbReference type="EMBL" id="KZP10063.1"/>
    </source>
</evidence>
<keyword evidence="1" id="KW-1133">Transmembrane helix</keyword>
<keyword evidence="3" id="KW-1185">Reference proteome</keyword>
<proteinExistence type="predicted"/>
<dbReference type="AlphaFoldDB" id="A0A165YYW8"/>
<evidence type="ECO:0000313" key="3">
    <source>
        <dbReference type="Proteomes" id="UP000076532"/>
    </source>
</evidence>
<protein>
    <submittedName>
        <fullName evidence="2">Uncharacterized protein</fullName>
    </submittedName>
</protein>
<name>A0A165YYW8_9AGAM</name>